<protein>
    <recommendedName>
        <fullName evidence="4">Transposase</fullName>
    </recommendedName>
</protein>
<name>A0ABQ4G4L8_9ACTN</name>
<reference evidence="2 3" key="1">
    <citation type="submission" date="2021-01" db="EMBL/GenBank/DDBJ databases">
        <title>Whole genome shotgun sequence of Microbispora corallina NBRC 16416.</title>
        <authorList>
            <person name="Komaki H."/>
            <person name="Tamura T."/>
        </authorList>
    </citation>
    <scope>NUCLEOTIDE SEQUENCE [LARGE SCALE GENOMIC DNA]</scope>
    <source>
        <strain evidence="2 3">NBRC 16416</strain>
    </source>
</reference>
<feature type="region of interest" description="Disordered" evidence="1">
    <location>
        <begin position="103"/>
        <end position="127"/>
    </location>
</feature>
<evidence type="ECO:0000313" key="2">
    <source>
        <dbReference type="EMBL" id="GIH41984.1"/>
    </source>
</evidence>
<dbReference type="Proteomes" id="UP000603904">
    <property type="component" value="Unassembled WGS sequence"/>
</dbReference>
<evidence type="ECO:0000313" key="3">
    <source>
        <dbReference type="Proteomes" id="UP000603904"/>
    </source>
</evidence>
<gene>
    <name evidence="2" type="ORF">Mco01_49840</name>
</gene>
<dbReference type="EMBL" id="BOOC01000027">
    <property type="protein sequence ID" value="GIH41984.1"/>
    <property type="molecule type" value="Genomic_DNA"/>
</dbReference>
<accession>A0ABQ4G4L8</accession>
<comment type="caution">
    <text evidence="2">The sequence shown here is derived from an EMBL/GenBank/DDBJ whole genome shotgun (WGS) entry which is preliminary data.</text>
</comment>
<evidence type="ECO:0008006" key="4">
    <source>
        <dbReference type="Google" id="ProtNLM"/>
    </source>
</evidence>
<keyword evidence="3" id="KW-1185">Reference proteome</keyword>
<feature type="compositionally biased region" description="Polar residues" evidence="1">
    <location>
        <begin position="115"/>
        <end position="127"/>
    </location>
</feature>
<sequence>MFGQIVGVTEPATLKTLLSTAKKGSGVYSGRVTFAQLWKVSKWFRSTQIGRKPTGAKAKSQVTWKLYVTAKGLVTRIVSSYPGTAVGLDAGAVTTDTRFTGWGGRVSIKPPPPTMSRTCPTSTSAAT</sequence>
<organism evidence="2 3">
    <name type="scientific">Microbispora corallina</name>
    <dbReference type="NCBI Taxonomy" id="83302"/>
    <lineage>
        <taxon>Bacteria</taxon>
        <taxon>Bacillati</taxon>
        <taxon>Actinomycetota</taxon>
        <taxon>Actinomycetes</taxon>
        <taxon>Streptosporangiales</taxon>
        <taxon>Streptosporangiaceae</taxon>
        <taxon>Microbispora</taxon>
    </lineage>
</organism>
<evidence type="ECO:0000256" key="1">
    <source>
        <dbReference type="SAM" id="MobiDB-lite"/>
    </source>
</evidence>
<proteinExistence type="predicted"/>